<feature type="chain" id="PRO_5018662494" description="Carboxypeptidase-like regulatory domain-containing protein" evidence="1">
    <location>
        <begin position="21"/>
        <end position="761"/>
    </location>
</feature>
<dbReference type="InterPro" id="IPR008969">
    <property type="entry name" value="CarboxyPept-like_regulatory"/>
</dbReference>
<gene>
    <name evidence="2" type="ORF">EI427_21210</name>
</gene>
<evidence type="ECO:0000313" key="2">
    <source>
        <dbReference type="EMBL" id="AZQ64746.1"/>
    </source>
</evidence>
<feature type="signal peptide" evidence="1">
    <location>
        <begin position="1"/>
        <end position="20"/>
    </location>
</feature>
<dbReference type="AlphaFoldDB" id="A0A3Q9FTL8"/>
<evidence type="ECO:0000256" key="1">
    <source>
        <dbReference type="SAM" id="SignalP"/>
    </source>
</evidence>
<keyword evidence="1" id="KW-0732">Signal</keyword>
<evidence type="ECO:0000313" key="3">
    <source>
        <dbReference type="Proteomes" id="UP000267268"/>
    </source>
</evidence>
<name>A0A3Q9FTL8_9BACT</name>
<proteinExistence type="predicted"/>
<dbReference type="KEGG" id="fll:EI427_21210"/>
<accession>A0A3Q9FTL8</accession>
<dbReference type="Proteomes" id="UP000267268">
    <property type="component" value="Chromosome 2"/>
</dbReference>
<sequence>MVKITLTFLFTMLLPCLLQAQNQVTLKSLSDSTEIIFIGEPYPGDYSNFMETKTKYVDYLSELNRCDMILFEAGFSDMIHINDNVENLKDEIYQGYTREFHELFKIIQERNILLGGFDIRGFALETKFFELIEEGLLTEKTIEAFDLWKEYYADCKQSWGLSNKMKVSTFLRLTTRLNKEIESNTSLTEKSRADLIQILKNTTAYVLYLRDADNMNGSAIKANQMADNIRYHINKYPNKKVVILGMNYSGLLKSSFIGDLEKNKYQSPIEKIKTDFNVKSILLTGHTDSSAVQSVENFFSTNNLIDSLYTSEIPYATYPISSALNFNAIEEANWSTMSDAIVCLNTLAPYHDMEEDFTDTSIKFERVVFDDTLDNIERETHIYKKLKHSVDYTEVRGVVKDKETGEPISYTTIGNPEYNFATSTNEDGIFVLKIPSEYFTSKNQVIFSSLGYEKLYYKIEDLNTEEYYLQPTTRELSGVVIREKKYTPKDVFKKVNANLTKNYSTLPYSETVATKLIKYDSINDKLLQFKTTIKRNDKDGYTSKRNYLLVENYNIVASSINSIGENGLQKYETEKVDFKIKVGGCHYNTYNKFKVLSLFTEADLIEYRRYTVLNKRKLNKYQSEIYYESEDKFEIIGAIKNDHFNKTFSWPDSGNLLMVKYVINKKDYAVEEIECITFLDKNIKPNPEYFFHLNDSIKYRKDILKYKKINGYYKLYFNSSVNNFTKGGSFYEMKVIDYHLNHLIDLKKIDKKFYTVEEIVE</sequence>
<dbReference type="OrthoDB" id="1489599at2"/>
<reference evidence="2 3" key="1">
    <citation type="submission" date="2018-12" db="EMBL/GenBank/DDBJ databases">
        <title>Flammeovirga pectinis sp. nov., isolated from the gut of the Korean scallop, Patinopecten yessoensis.</title>
        <authorList>
            <person name="Bae J.-W."/>
            <person name="Jeong Y.-S."/>
            <person name="Kang W."/>
        </authorList>
    </citation>
    <scope>NUCLEOTIDE SEQUENCE [LARGE SCALE GENOMIC DNA]</scope>
    <source>
        <strain evidence="2 3">L12M1</strain>
    </source>
</reference>
<dbReference type="SUPFAM" id="SSF49464">
    <property type="entry name" value="Carboxypeptidase regulatory domain-like"/>
    <property type="match status" value="1"/>
</dbReference>
<dbReference type="EMBL" id="CP034563">
    <property type="protein sequence ID" value="AZQ64746.1"/>
    <property type="molecule type" value="Genomic_DNA"/>
</dbReference>
<organism evidence="2 3">
    <name type="scientific">Flammeovirga pectinis</name>
    <dbReference type="NCBI Taxonomy" id="2494373"/>
    <lineage>
        <taxon>Bacteria</taxon>
        <taxon>Pseudomonadati</taxon>
        <taxon>Bacteroidota</taxon>
        <taxon>Cytophagia</taxon>
        <taxon>Cytophagales</taxon>
        <taxon>Flammeovirgaceae</taxon>
        <taxon>Flammeovirga</taxon>
    </lineage>
</organism>
<protein>
    <recommendedName>
        <fullName evidence="4">Carboxypeptidase-like regulatory domain-containing protein</fullName>
    </recommendedName>
</protein>
<dbReference type="RefSeq" id="WP_126618760.1">
    <property type="nucleotide sequence ID" value="NZ_CP034563.1"/>
</dbReference>
<keyword evidence="3" id="KW-1185">Reference proteome</keyword>
<dbReference type="Pfam" id="PF13715">
    <property type="entry name" value="CarbopepD_reg_2"/>
    <property type="match status" value="1"/>
</dbReference>
<evidence type="ECO:0008006" key="4">
    <source>
        <dbReference type="Google" id="ProtNLM"/>
    </source>
</evidence>
<dbReference type="SUPFAM" id="SSF159501">
    <property type="entry name" value="EreA/ChaN-like"/>
    <property type="match status" value="1"/>
</dbReference>